<dbReference type="Proteomes" id="UP000321306">
    <property type="component" value="Unassembled WGS sequence"/>
</dbReference>
<keyword evidence="3" id="KW-1185">Reference proteome</keyword>
<reference evidence="2 3" key="1">
    <citation type="submission" date="2019-07" db="EMBL/GenBank/DDBJ databases">
        <title>Whole genome shotgun sequence of Deinococcus cellulosilyticus NBRC 106333.</title>
        <authorList>
            <person name="Hosoyama A."/>
            <person name="Uohara A."/>
            <person name="Ohji S."/>
            <person name="Ichikawa N."/>
        </authorList>
    </citation>
    <scope>NUCLEOTIDE SEQUENCE [LARGE SCALE GENOMIC DNA]</scope>
    <source>
        <strain evidence="2 3">NBRC 106333</strain>
    </source>
</reference>
<evidence type="ECO:0000256" key="1">
    <source>
        <dbReference type="SAM" id="MobiDB-lite"/>
    </source>
</evidence>
<feature type="region of interest" description="Disordered" evidence="1">
    <location>
        <begin position="1"/>
        <end position="28"/>
    </location>
</feature>
<gene>
    <name evidence="2" type="ORF">DC3_34780</name>
</gene>
<dbReference type="RefSeq" id="WP_146886433.1">
    <property type="nucleotide sequence ID" value="NZ_BJXB01000016.1"/>
</dbReference>
<dbReference type="AlphaFoldDB" id="A0A511N4Q6"/>
<accession>A0A511N4Q6</accession>
<organism evidence="2 3">
    <name type="scientific">Deinococcus cellulosilyticus (strain DSM 18568 / NBRC 106333 / KACC 11606 / 5516J-15)</name>
    <dbReference type="NCBI Taxonomy" id="1223518"/>
    <lineage>
        <taxon>Bacteria</taxon>
        <taxon>Thermotogati</taxon>
        <taxon>Deinococcota</taxon>
        <taxon>Deinococci</taxon>
        <taxon>Deinococcales</taxon>
        <taxon>Deinococcaceae</taxon>
        <taxon>Deinococcus</taxon>
    </lineage>
</organism>
<evidence type="ECO:0000313" key="2">
    <source>
        <dbReference type="EMBL" id="GEM47843.1"/>
    </source>
</evidence>
<protein>
    <submittedName>
        <fullName evidence="2">Uncharacterized protein</fullName>
    </submittedName>
</protein>
<sequence length="127" mass="13516">MAITTTTTDTLPHIPSSASPVTSATPPTENLSIHSGSFSLFGPLQIQYTLDLDTLTIDASLHAFGMQVAGGELSVLHPALDLSGNYHFARWDIKLSLDVAQKQLDLSGDACLEAAGCKSFSITLLKW</sequence>
<name>A0A511N4Q6_DEIC1</name>
<comment type="caution">
    <text evidence="2">The sequence shown here is derived from an EMBL/GenBank/DDBJ whole genome shotgun (WGS) entry which is preliminary data.</text>
</comment>
<evidence type="ECO:0000313" key="3">
    <source>
        <dbReference type="Proteomes" id="UP000321306"/>
    </source>
</evidence>
<dbReference type="EMBL" id="BJXB01000016">
    <property type="protein sequence ID" value="GEM47843.1"/>
    <property type="molecule type" value="Genomic_DNA"/>
</dbReference>
<proteinExistence type="predicted"/>